<sequence>MTQPITILGGGLAGGLIAYALSQKRPEVPFLLHERAEVLGGNHVWSFFDGDVAAEDRWLVEPFISHSWQGYDVRFPELSRTLASRYNSIESEQFDAVLRRALPAERLRLGSAVAAAAEASGGGAVIDTRGPGDLATLDAGWQKFVGLELHTAEPHGLTRPIVMDATVEQIDGYRFVYVLPFGPQTLFIEDTYYSDGPELDVEAVKARILDYARAKGWAVTPANRQEAGVLPVVVRGDFDAYWASTGTGIAKAGMRAGLFHATTGYSLPDAVRLAARIARAPDLSAAALERLTHGHAARAWRRRGFYRLLDTMLFRAARPDERYRVMQRFYGLPEPLIQRFYAAETSVFDKLRILTGNPPIPIPRAIGAIIRNRA</sequence>
<dbReference type="SUPFAM" id="SSF51905">
    <property type="entry name" value="FAD/NAD(P)-binding domain"/>
    <property type="match status" value="1"/>
</dbReference>
<accession>A0A7Z2S521</accession>
<dbReference type="InterPro" id="IPR010108">
    <property type="entry name" value="Lycopene_cyclase_b/e"/>
</dbReference>
<dbReference type="RefSeq" id="WP_160591581.1">
    <property type="nucleotide sequence ID" value="NZ_CP047895.1"/>
</dbReference>
<dbReference type="InterPro" id="IPR008461">
    <property type="entry name" value="CrtY"/>
</dbReference>
<keyword evidence="2" id="KW-0413">Isomerase</keyword>
<proteinExistence type="inferred from homology"/>
<dbReference type="NCBIfam" id="TIGR01789">
    <property type="entry name" value="lycopene_cycl"/>
    <property type="match status" value="1"/>
</dbReference>
<keyword evidence="3" id="KW-1185">Reference proteome</keyword>
<evidence type="ECO:0000256" key="1">
    <source>
        <dbReference type="ARBA" id="ARBA00006599"/>
    </source>
</evidence>
<dbReference type="EC" id="5.5.1.19" evidence="2"/>
<evidence type="ECO:0000313" key="2">
    <source>
        <dbReference type="EMBL" id="QHL89908.1"/>
    </source>
</evidence>
<dbReference type="AlphaFoldDB" id="A0A7Z2S521"/>
<comment type="similarity">
    <text evidence="1">Belongs to the lycopene cyclase family.</text>
</comment>
<dbReference type="Pfam" id="PF05834">
    <property type="entry name" value="Lycopene_cycl"/>
    <property type="match status" value="1"/>
</dbReference>
<protein>
    <submittedName>
        <fullName evidence="2">Lycopene beta-cyclase CrtY</fullName>
        <ecNumber evidence="2">5.5.1.19</ecNumber>
    </submittedName>
</protein>
<reference evidence="2 3" key="1">
    <citation type="submission" date="2020-01" db="EMBL/GenBank/DDBJ databases">
        <title>Sphingomonas sp. C33 whole genome sequece.</title>
        <authorList>
            <person name="Park C."/>
        </authorList>
    </citation>
    <scope>NUCLEOTIDE SEQUENCE [LARGE SCALE GENOMIC DNA]</scope>
    <source>
        <strain evidence="2 3">C33</strain>
    </source>
</reference>
<dbReference type="GO" id="GO:0045436">
    <property type="term" value="F:lycopene beta cyclase activity"/>
    <property type="evidence" value="ECO:0007669"/>
    <property type="project" value="InterPro"/>
</dbReference>
<gene>
    <name evidence="2" type="primary">crtY</name>
    <name evidence="2" type="ORF">GVO57_02550</name>
</gene>
<dbReference type="NCBIfam" id="TIGR01790">
    <property type="entry name" value="carotene-cycl"/>
    <property type="match status" value="1"/>
</dbReference>
<dbReference type="Proteomes" id="UP000464468">
    <property type="component" value="Chromosome"/>
</dbReference>
<evidence type="ECO:0000313" key="3">
    <source>
        <dbReference type="Proteomes" id="UP000464468"/>
    </source>
</evidence>
<name>A0A7Z2S521_9SPHN</name>
<dbReference type="KEGG" id="schy:GVO57_02550"/>
<dbReference type="GO" id="GO:0016705">
    <property type="term" value="F:oxidoreductase activity, acting on paired donors, with incorporation or reduction of molecular oxygen"/>
    <property type="evidence" value="ECO:0007669"/>
    <property type="project" value="InterPro"/>
</dbReference>
<organism evidence="2 3">
    <name type="scientific">Sphingomonas changnyeongensis</name>
    <dbReference type="NCBI Taxonomy" id="2698679"/>
    <lineage>
        <taxon>Bacteria</taxon>
        <taxon>Pseudomonadati</taxon>
        <taxon>Pseudomonadota</taxon>
        <taxon>Alphaproteobacteria</taxon>
        <taxon>Sphingomonadales</taxon>
        <taxon>Sphingomonadaceae</taxon>
        <taxon>Sphingomonas</taxon>
    </lineage>
</organism>
<dbReference type="GO" id="GO:0016117">
    <property type="term" value="P:carotenoid biosynthetic process"/>
    <property type="evidence" value="ECO:0007669"/>
    <property type="project" value="InterPro"/>
</dbReference>
<dbReference type="InterPro" id="IPR036188">
    <property type="entry name" value="FAD/NAD-bd_sf"/>
</dbReference>
<dbReference type="EMBL" id="CP047895">
    <property type="protein sequence ID" value="QHL89908.1"/>
    <property type="molecule type" value="Genomic_DNA"/>
</dbReference>